<comment type="caution">
    <text evidence="1">The sequence shown here is derived from an EMBL/GenBank/DDBJ whole genome shotgun (WGS) entry which is preliminary data.</text>
</comment>
<organism evidence="1 2">
    <name type="scientific">Biostraticola tofi</name>
    <dbReference type="NCBI Taxonomy" id="466109"/>
    <lineage>
        <taxon>Bacteria</taxon>
        <taxon>Pseudomonadati</taxon>
        <taxon>Pseudomonadota</taxon>
        <taxon>Gammaproteobacteria</taxon>
        <taxon>Enterobacterales</taxon>
        <taxon>Bruguierivoracaceae</taxon>
        <taxon>Biostraticola</taxon>
    </lineage>
</organism>
<dbReference type="Proteomes" id="UP000295719">
    <property type="component" value="Unassembled WGS sequence"/>
</dbReference>
<gene>
    <name evidence="1" type="ORF">EDC52_1149</name>
</gene>
<name>A0A4R3YLH2_9GAMM</name>
<sequence>MRKAILAKAYDYQSNALAEYRERSLQLLRETEEAASPVSRLAPLVWKIFGMQQEFNAYRHNLSAGLGAAYVAWLDRVAEK</sequence>
<reference evidence="1 2" key="1">
    <citation type="submission" date="2019-03" db="EMBL/GenBank/DDBJ databases">
        <title>Genomic Encyclopedia of Type Strains, Phase IV (KMG-IV): sequencing the most valuable type-strain genomes for metagenomic binning, comparative biology and taxonomic classification.</title>
        <authorList>
            <person name="Goeker M."/>
        </authorList>
    </citation>
    <scope>NUCLEOTIDE SEQUENCE [LARGE SCALE GENOMIC DNA]</scope>
    <source>
        <strain evidence="1 2">DSM 19580</strain>
    </source>
</reference>
<dbReference type="AlphaFoldDB" id="A0A4R3YLH2"/>
<dbReference type="RefSeq" id="WP_131867546.1">
    <property type="nucleotide sequence ID" value="NZ_SMCR01000014.1"/>
</dbReference>
<protein>
    <submittedName>
        <fullName evidence="1">Uncharacterized protein</fullName>
    </submittedName>
</protein>
<proteinExistence type="predicted"/>
<keyword evidence="2" id="KW-1185">Reference proteome</keyword>
<accession>A0A4R3YLH2</accession>
<dbReference type="OrthoDB" id="112945at2"/>
<evidence type="ECO:0000313" key="2">
    <source>
        <dbReference type="Proteomes" id="UP000295719"/>
    </source>
</evidence>
<evidence type="ECO:0000313" key="1">
    <source>
        <dbReference type="EMBL" id="TCV91904.1"/>
    </source>
</evidence>
<dbReference type="EMBL" id="SMCR01000014">
    <property type="protein sequence ID" value="TCV91904.1"/>
    <property type="molecule type" value="Genomic_DNA"/>
</dbReference>